<sequence length="42" mass="3832">MAGCAAACAVSLPVCAACLVGCLGTADDGGEVDLGSATTEAS</sequence>
<proteinExistence type="predicted"/>
<keyword evidence="3" id="KW-1185">Reference proteome</keyword>
<dbReference type="AlphaFoldDB" id="A0AAD6I4K8"/>
<evidence type="ECO:0000256" key="1">
    <source>
        <dbReference type="SAM" id="SignalP"/>
    </source>
</evidence>
<dbReference type="EMBL" id="JAQJZL010000014">
    <property type="protein sequence ID" value="KAJ6030710.1"/>
    <property type="molecule type" value="Genomic_DNA"/>
</dbReference>
<gene>
    <name evidence="2" type="ORF">N7460_010976</name>
</gene>
<feature type="chain" id="PRO_5042221218" description="Lipoprotein" evidence="1">
    <location>
        <begin position="18"/>
        <end position="42"/>
    </location>
</feature>
<reference evidence="2" key="2">
    <citation type="submission" date="2023-01" db="EMBL/GenBank/DDBJ databases">
        <authorList>
            <person name="Petersen C."/>
        </authorList>
    </citation>
    <scope>NUCLEOTIDE SEQUENCE</scope>
    <source>
        <strain evidence="2">IBT 15450</strain>
    </source>
</reference>
<evidence type="ECO:0000313" key="3">
    <source>
        <dbReference type="Proteomes" id="UP001219568"/>
    </source>
</evidence>
<name>A0AAD6I4K8_PENCN</name>
<evidence type="ECO:0000313" key="2">
    <source>
        <dbReference type="EMBL" id="KAJ6030710.1"/>
    </source>
</evidence>
<keyword evidence="1" id="KW-0732">Signal</keyword>
<reference evidence="2" key="1">
    <citation type="journal article" date="2023" name="IMA Fungus">
        <title>Comparative genomic study of the Penicillium genus elucidates a diverse pangenome and 15 lateral gene transfer events.</title>
        <authorList>
            <person name="Petersen C."/>
            <person name="Sorensen T."/>
            <person name="Nielsen M.R."/>
            <person name="Sondergaard T.E."/>
            <person name="Sorensen J.L."/>
            <person name="Fitzpatrick D.A."/>
            <person name="Frisvad J.C."/>
            <person name="Nielsen K.L."/>
        </authorList>
    </citation>
    <scope>NUCLEOTIDE SEQUENCE</scope>
    <source>
        <strain evidence="2">IBT 15450</strain>
    </source>
</reference>
<feature type="signal peptide" evidence="1">
    <location>
        <begin position="1"/>
        <end position="17"/>
    </location>
</feature>
<accession>A0AAD6I4K8</accession>
<protein>
    <recommendedName>
        <fullName evidence="4">Lipoprotein</fullName>
    </recommendedName>
</protein>
<comment type="caution">
    <text evidence="2">The sequence shown here is derived from an EMBL/GenBank/DDBJ whole genome shotgun (WGS) entry which is preliminary data.</text>
</comment>
<evidence type="ECO:0008006" key="4">
    <source>
        <dbReference type="Google" id="ProtNLM"/>
    </source>
</evidence>
<organism evidence="2 3">
    <name type="scientific">Penicillium canescens</name>
    <dbReference type="NCBI Taxonomy" id="5083"/>
    <lineage>
        <taxon>Eukaryota</taxon>
        <taxon>Fungi</taxon>
        <taxon>Dikarya</taxon>
        <taxon>Ascomycota</taxon>
        <taxon>Pezizomycotina</taxon>
        <taxon>Eurotiomycetes</taxon>
        <taxon>Eurotiomycetidae</taxon>
        <taxon>Eurotiales</taxon>
        <taxon>Aspergillaceae</taxon>
        <taxon>Penicillium</taxon>
    </lineage>
</organism>
<dbReference type="Proteomes" id="UP001219568">
    <property type="component" value="Unassembled WGS sequence"/>
</dbReference>